<dbReference type="PANTHER" id="PTHR35317">
    <property type="entry name" value="OS04G0629600 PROTEIN"/>
    <property type="match status" value="1"/>
</dbReference>
<evidence type="ECO:0000313" key="2">
    <source>
        <dbReference type="Proteomes" id="UP001157006"/>
    </source>
</evidence>
<name>A0AAV0ZAT0_VICFA</name>
<reference evidence="1 2" key="1">
    <citation type="submission" date="2023-01" db="EMBL/GenBank/DDBJ databases">
        <authorList>
            <person name="Kreplak J."/>
        </authorList>
    </citation>
    <scope>NUCLEOTIDE SEQUENCE [LARGE SCALE GENOMIC DNA]</scope>
</reference>
<proteinExistence type="predicted"/>
<dbReference type="AlphaFoldDB" id="A0AAV0ZAT0"/>
<dbReference type="Proteomes" id="UP001157006">
    <property type="component" value="Chromosome 1S"/>
</dbReference>
<sequence>MTNSEKFVTPRFDGHYDHWSMLMENFLRSKEMWNLVDEGIPAPAIGISSASEAHRKSVEETKLKDLKVKNYLFQAIDREIMETILDKRTSKAIWDSMKQKYQGSTKVKRAQLQALMKEFEMLVMKEGEKIDGFISQTLMVVNKMKVNGEDMKQSTVVDKILRYLTPKFNYVVCSIEELNDIDTMTVDELHGSLLVQEQRMHGN</sequence>
<gene>
    <name evidence="1" type="ORF">VFH_I114840</name>
</gene>
<evidence type="ECO:0000313" key="1">
    <source>
        <dbReference type="EMBL" id="CAI8593907.1"/>
    </source>
</evidence>
<accession>A0AAV0ZAT0</accession>
<keyword evidence="2" id="KW-1185">Reference proteome</keyword>
<protein>
    <recommendedName>
        <fullName evidence="3">Retrovirus-related Pol polyprotein from transposon TNT 1-94</fullName>
    </recommendedName>
</protein>
<evidence type="ECO:0008006" key="3">
    <source>
        <dbReference type="Google" id="ProtNLM"/>
    </source>
</evidence>
<dbReference type="Pfam" id="PF14223">
    <property type="entry name" value="Retrotran_gag_2"/>
    <property type="match status" value="1"/>
</dbReference>
<dbReference type="EMBL" id="OX451735">
    <property type="protein sequence ID" value="CAI8593907.1"/>
    <property type="molecule type" value="Genomic_DNA"/>
</dbReference>
<dbReference type="PANTHER" id="PTHR35317:SF27">
    <property type="entry name" value="RETROVIRUS-RELATED POL POLYPROTEIN FROM TRANSPOSON TNT 1-94"/>
    <property type="match status" value="1"/>
</dbReference>
<organism evidence="1 2">
    <name type="scientific">Vicia faba</name>
    <name type="common">Broad bean</name>
    <name type="synonym">Faba vulgaris</name>
    <dbReference type="NCBI Taxonomy" id="3906"/>
    <lineage>
        <taxon>Eukaryota</taxon>
        <taxon>Viridiplantae</taxon>
        <taxon>Streptophyta</taxon>
        <taxon>Embryophyta</taxon>
        <taxon>Tracheophyta</taxon>
        <taxon>Spermatophyta</taxon>
        <taxon>Magnoliopsida</taxon>
        <taxon>eudicotyledons</taxon>
        <taxon>Gunneridae</taxon>
        <taxon>Pentapetalae</taxon>
        <taxon>rosids</taxon>
        <taxon>fabids</taxon>
        <taxon>Fabales</taxon>
        <taxon>Fabaceae</taxon>
        <taxon>Papilionoideae</taxon>
        <taxon>50 kb inversion clade</taxon>
        <taxon>NPAAA clade</taxon>
        <taxon>Hologalegina</taxon>
        <taxon>IRL clade</taxon>
        <taxon>Fabeae</taxon>
        <taxon>Vicia</taxon>
    </lineage>
</organism>